<dbReference type="RefSeq" id="WP_138851484.1">
    <property type="nucleotide sequence ID" value="NZ_CP040710.1"/>
</dbReference>
<keyword evidence="6" id="KW-1185">Reference proteome</keyword>
<evidence type="ECO:0000256" key="4">
    <source>
        <dbReference type="SAM" id="SignalP"/>
    </source>
</evidence>
<feature type="signal peptide" evidence="4">
    <location>
        <begin position="1"/>
        <end position="21"/>
    </location>
</feature>
<evidence type="ECO:0000313" key="5">
    <source>
        <dbReference type="EMBL" id="QCW99131.1"/>
    </source>
</evidence>
<evidence type="ECO:0000256" key="3">
    <source>
        <dbReference type="PROSITE-ProRule" id="PRU00023"/>
    </source>
</evidence>
<protein>
    <submittedName>
        <fullName evidence="5">Ankyrin repeat domain-containing protein</fullName>
    </submittedName>
</protein>
<keyword evidence="4" id="KW-0732">Signal</keyword>
<keyword evidence="1" id="KW-0677">Repeat</keyword>
<dbReference type="KEGG" id="asag:FGM00_03005"/>
<dbReference type="Proteomes" id="UP000310017">
    <property type="component" value="Chromosome"/>
</dbReference>
<sequence length="128" mass="13856">MKKAVLTCAIASLVMVTGAFAANDTASTPVVEITSPMDYELNSFCKAIIEGDIDTVKRLIALGEDVNQKSLGKTPAIYAARHNRAEILQLLVDKGADLKIRCFRGWTIKKYAKLSNAKEALAIIEANS</sequence>
<evidence type="ECO:0000256" key="2">
    <source>
        <dbReference type="ARBA" id="ARBA00023043"/>
    </source>
</evidence>
<gene>
    <name evidence="5" type="ORF">FGM00_03005</name>
</gene>
<dbReference type="PANTHER" id="PTHR24171:SF8">
    <property type="entry name" value="BRCA1-ASSOCIATED RING DOMAIN PROTEIN 1"/>
    <property type="match status" value="1"/>
</dbReference>
<feature type="chain" id="PRO_5022699158" evidence="4">
    <location>
        <begin position="22"/>
        <end position="128"/>
    </location>
</feature>
<dbReference type="PANTHER" id="PTHR24171">
    <property type="entry name" value="ANKYRIN REPEAT DOMAIN-CONTAINING PROTEIN 39-RELATED"/>
    <property type="match status" value="1"/>
</dbReference>
<dbReference type="GO" id="GO:0004842">
    <property type="term" value="F:ubiquitin-protein transferase activity"/>
    <property type="evidence" value="ECO:0007669"/>
    <property type="project" value="TreeGrafter"/>
</dbReference>
<evidence type="ECO:0000256" key="1">
    <source>
        <dbReference type="ARBA" id="ARBA00022737"/>
    </source>
</evidence>
<dbReference type="PROSITE" id="PS50088">
    <property type="entry name" value="ANK_REPEAT"/>
    <property type="match status" value="1"/>
</dbReference>
<dbReference type="Pfam" id="PF12796">
    <property type="entry name" value="Ank_2"/>
    <property type="match status" value="1"/>
</dbReference>
<dbReference type="InterPro" id="IPR002110">
    <property type="entry name" value="Ankyrin_rpt"/>
</dbReference>
<dbReference type="InterPro" id="IPR036770">
    <property type="entry name" value="Ankyrin_rpt-contain_sf"/>
</dbReference>
<dbReference type="EMBL" id="CP040710">
    <property type="protein sequence ID" value="QCW99131.1"/>
    <property type="molecule type" value="Genomic_DNA"/>
</dbReference>
<reference evidence="5 6" key="1">
    <citation type="submission" date="2019-05" db="EMBL/GenBank/DDBJ databases">
        <title>Genome sequencing of F202Z8.</title>
        <authorList>
            <person name="Kwon Y.M."/>
        </authorList>
    </citation>
    <scope>NUCLEOTIDE SEQUENCE [LARGE SCALE GENOMIC DNA]</scope>
    <source>
        <strain evidence="5 6">F202Z8</strain>
    </source>
</reference>
<organism evidence="5 6">
    <name type="scientific">Aggregatimonas sangjinii</name>
    <dbReference type="NCBI Taxonomy" id="2583587"/>
    <lineage>
        <taxon>Bacteria</taxon>
        <taxon>Pseudomonadati</taxon>
        <taxon>Bacteroidota</taxon>
        <taxon>Flavobacteriia</taxon>
        <taxon>Flavobacteriales</taxon>
        <taxon>Flavobacteriaceae</taxon>
        <taxon>Aggregatimonas</taxon>
    </lineage>
</organism>
<dbReference type="AlphaFoldDB" id="A0A5B7SM29"/>
<dbReference type="Gene3D" id="1.25.40.20">
    <property type="entry name" value="Ankyrin repeat-containing domain"/>
    <property type="match status" value="1"/>
</dbReference>
<proteinExistence type="predicted"/>
<dbReference type="GO" id="GO:0085020">
    <property type="term" value="P:protein K6-linked ubiquitination"/>
    <property type="evidence" value="ECO:0007669"/>
    <property type="project" value="TreeGrafter"/>
</dbReference>
<dbReference type="SUPFAM" id="SSF48403">
    <property type="entry name" value="Ankyrin repeat"/>
    <property type="match status" value="1"/>
</dbReference>
<keyword evidence="2 3" id="KW-0040">ANK repeat</keyword>
<name>A0A5B7SM29_9FLAO</name>
<feature type="repeat" description="ANK" evidence="3">
    <location>
        <begin position="71"/>
        <end position="103"/>
    </location>
</feature>
<dbReference type="OrthoDB" id="1374157at2"/>
<evidence type="ECO:0000313" key="6">
    <source>
        <dbReference type="Proteomes" id="UP000310017"/>
    </source>
</evidence>
<dbReference type="PROSITE" id="PS50297">
    <property type="entry name" value="ANK_REP_REGION"/>
    <property type="match status" value="1"/>
</dbReference>
<dbReference type="SMART" id="SM00248">
    <property type="entry name" value="ANK"/>
    <property type="match status" value="2"/>
</dbReference>
<accession>A0A5B7SM29</accession>